<keyword evidence="3" id="KW-1185">Reference proteome</keyword>
<dbReference type="EMBL" id="CP009807">
    <property type="protein sequence ID" value="ATZ48757.1"/>
    <property type="molecule type" value="Genomic_DNA"/>
</dbReference>
<gene>
    <name evidence="2" type="ORF">BCIN_03g09310</name>
</gene>
<dbReference type="Proteomes" id="UP000001798">
    <property type="component" value="Chromosome 3"/>
</dbReference>
<feature type="signal peptide" evidence="1">
    <location>
        <begin position="1"/>
        <end position="17"/>
    </location>
</feature>
<evidence type="ECO:0000313" key="2">
    <source>
        <dbReference type="EMBL" id="ATZ48757.1"/>
    </source>
</evidence>
<protein>
    <recommendedName>
        <fullName evidence="4">F-box domain-containing protein</fullName>
    </recommendedName>
</protein>
<dbReference type="Gene3D" id="3.80.10.10">
    <property type="entry name" value="Ribonuclease Inhibitor"/>
    <property type="match status" value="1"/>
</dbReference>
<keyword evidence="1" id="KW-0732">Signal</keyword>
<evidence type="ECO:0000313" key="3">
    <source>
        <dbReference type="Proteomes" id="UP000001798"/>
    </source>
</evidence>
<dbReference type="AlphaFoldDB" id="A0A384JEB8"/>
<reference evidence="2 3" key="1">
    <citation type="journal article" date="2011" name="PLoS Genet.">
        <title>Genomic analysis of the necrotrophic fungal pathogens Sclerotinia sclerotiorum and Botrytis cinerea.</title>
        <authorList>
            <person name="Amselem J."/>
            <person name="Cuomo C.A."/>
            <person name="van Kan J.A."/>
            <person name="Viaud M."/>
            <person name="Benito E.P."/>
            <person name="Couloux A."/>
            <person name="Coutinho P.M."/>
            <person name="de Vries R.P."/>
            <person name="Dyer P.S."/>
            <person name="Fillinger S."/>
            <person name="Fournier E."/>
            <person name="Gout L."/>
            <person name="Hahn M."/>
            <person name="Kohn L."/>
            <person name="Lapalu N."/>
            <person name="Plummer K.M."/>
            <person name="Pradier J.M."/>
            <person name="Quevillon E."/>
            <person name="Sharon A."/>
            <person name="Simon A."/>
            <person name="ten Have A."/>
            <person name="Tudzynski B."/>
            <person name="Tudzynski P."/>
            <person name="Wincker P."/>
            <person name="Andrew M."/>
            <person name="Anthouard V."/>
            <person name="Beever R.E."/>
            <person name="Beffa R."/>
            <person name="Benoit I."/>
            <person name="Bouzid O."/>
            <person name="Brault B."/>
            <person name="Chen Z."/>
            <person name="Choquer M."/>
            <person name="Collemare J."/>
            <person name="Cotton P."/>
            <person name="Danchin E.G."/>
            <person name="Da Silva C."/>
            <person name="Gautier A."/>
            <person name="Giraud C."/>
            <person name="Giraud T."/>
            <person name="Gonzalez C."/>
            <person name="Grossetete S."/>
            <person name="Guldener U."/>
            <person name="Henrissat B."/>
            <person name="Howlett B.J."/>
            <person name="Kodira C."/>
            <person name="Kretschmer M."/>
            <person name="Lappartient A."/>
            <person name="Leroch M."/>
            <person name="Levis C."/>
            <person name="Mauceli E."/>
            <person name="Neuveglise C."/>
            <person name="Oeser B."/>
            <person name="Pearson M."/>
            <person name="Poulain J."/>
            <person name="Poussereau N."/>
            <person name="Quesneville H."/>
            <person name="Rascle C."/>
            <person name="Schumacher J."/>
            <person name="Segurens B."/>
            <person name="Sexton A."/>
            <person name="Silva E."/>
            <person name="Sirven C."/>
            <person name="Soanes D.M."/>
            <person name="Talbot N.J."/>
            <person name="Templeton M."/>
            <person name="Yandava C."/>
            <person name="Yarden O."/>
            <person name="Zeng Q."/>
            <person name="Rollins J.A."/>
            <person name="Lebrun M.H."/>
            <person name="Dickman M."/>
        </authorList>
    </citation>
    <scope>NUCLEOTIDE SEQUENCE [LARGE SCALE GENOMIC DNA]</scope>
    <source>
        <strain evidence="2 3">B05.10</strain>
    </source>
</reference>
<dbReference type="KEGG" id="bfu:BCIN_03g09310"/>
<proteinExistence type="predicted"/>
<organism evidence="2 3">
    <name type="scientific">Botryotinia fuckeliana (strain B05.10)</name>
    <name type="common">Noble rot fungus</name>
    <name type="synonym">Botrytis cinerea</name>
    <dbReference type="NCBI Taxonomy" id="332648"/>
    <lineage>
        <taxon>Eukaryota</taxon>
        <taxon>Fungi</taxon>
        <taxon>Dikarya</taxon>
        <taxon>Ascomycota</taxon>
        <taxon>Pezizomycotina</taxon>
        <taxon>Leotiomycetes</taxon>
        <taxon>Helotiales</taxon>
        <taxon>Sclerotiniaceae</taxon>
        <taxon>Botrytis</taxon>
    </lineage>
</organism>
<name>A0A384JEB8_BOTFB</name>
<dbReference type="RefSeq" id="XP_024548054.1">
    <property type="nucleotide sequence ID" value="XM_024692278.1"/>
</dbReference>
<evidence type="ECO:0008006" key="4">
    <source>
        <dbReference type="Google" id="ProtNLM"/>
    </source>
</evidence>
<sequence length="655" mass="75783">MSFLFLPLEVLQHIAVCVETAHRPSLYAFSLTSKACHRAATILVFQQIIITVHDRKILRCDVDRLIESLSRTDSFRHIQSITIKGALRPNVEKQEGYGPQPPYVAITGLDEVLVNEEPYSYHGLYTVYDESVIERSSEEDMAWAPVVNLLQAKIHLKDLVYDCQSQFPPSLLRALHEQHPQCRLHHLTFRFRTLLWDVPYSYEMELATSPSLYRVKLTCALRDTDRDDDFNLEAMMELTAGLATNLKEVIVLNLLPGRSLKSVRPRGSWHGLPGFTGGKLGSLKSLSLKGYSRLNSPIMLQNWARCTDFACLEHLTLGGSYDAKHSGLTGETMEWVAQNHFFPKVKTLSVYLNRDSNDQERLNYGDYAVSFFQAFEYLEELSIEGPIDSKILDNVLFRHGQTLKKLSLHPFEERYANSNESDILDTPFEFTKDHFLQIEVQCPVLEELTIPVKRNVSSVSETEMYRCFGRMKNLRSLFLILDCSNWRVTQNSTYNLKFDEEDQKTLIDNECPFLTRGVVKETFINCAVDEALARAIWKIISQNKTGRRLERLKLWPEEGNVFGIYGTGLPFTFSEMIKNMTRSWIFERDPREDEEELFTVRELRQHKRRNSDELAVGYLACIHDPEISEIFRSIWPPKKDGYDWRDDWSSFPLQV</sequence>
<accession>A0A384JEB8</accession>
<reference evidence="2 3" key="2">
    <citation type="journal article" date="2012" name="Eukaryot. Cell">
        <title>Genome update of Botrytis cinerea strains B05.10 and T4.</title>
        <authorList>
            <person name="Staats M."/>
            <person name="van Kan J.A."/>
        </authorList>
    </citation>
    <scope>NUCLEOTIDE SEQUENCE [LARGE SCALE GENOMIC DNA]</scope>
    <source>
        <strain evidence="2 3">B05.10</strain>
    </source>
</reference>
<evidence type="ECO:0000256" key="1">
    <source>
        <dbReference type="SAM" id="SignalP"/>
    </source>
</evidence>
<dbReference type="InterPro" id="IPR032675">
    <property type="entry name" value="LRR_dom_sf"/>
</dbReference>
<dbReference type="VEuPathDB" id="FungiDB:Bcin03g09310"/>
<dbReference type="GeneID" id="36394073"/>
<dbReference type="OrthoDB" id="3945550at2759"/>
<dbReference type="SUPFAM" id="SSF52047">
    <property type="entry name" value="RNI-like"/>
    <property type="match status" value="1"/>
</dbReference>
<reference evidence="2 3" key="3">
    <citation type="journal article" date="2017" name="Mol. Plant Pathol.">
        <title>A gapless genome sequence of the fungus Botrytis cinerea.</title>
        <authorList>
            <person name="Van Kan J.A."/>
            <person name="Stassen J.H."/>
            <person name="Mosbach A."/>
            <person name="Van Der Lee T.A."/>
            <person name="Faino L."/>
            <person name="Farmer A.D."/>
            <person name="Papasotiriou D.G."/>
            <person name="Zhou S."/>
            <person name="Seidl M.F."/>
            <person name="Cottam E."/>
            <person name="Edel D."/>
            <person name="Hahn M."/>
            <person name="Schwartz D.C."/>
            <person name="Dietrich R.A."/>
            <person name="Widdison S."/>
            <person name="Scalliet G."/>
        </authorList>
    </citation>
    <scope>NUCLEOTIDE SEQUENCE [LARGE SCALE GENOMIC DNA]</scope>
    <source>
        <strain evidence="2 3">B05.10</strain>
    </source>
</reference>
<feature type="chain" id="PRO_5016971445" description="F-box domain-containing protein" evidence="1">
    <location>
        <begin position="18"/>
        <end position="655"/>
    </location>
</feature>